<dbReference type="Gene3D" id="2.10.10.20">
    <property type="entry name" value="Carbohydrate-binding module superfamily 5/12"/>
    <property type="match status" value="2"/>
</dbReference>
<dbReference type="Proteomes" id="UP000604481">
    <property type="component" value="Unassembled WGS sequence"/>
</dbReference>
<keyword evidence="1" id="KW-0378">Hydrolase</keyword>
<accession>A0A8J7K295</accession>
<organism evidence="4 5">
    <name type="scientific">Chitinilyticum piscinae</name>
    <dbReference type="NCBI Taxonomy" id="2866724"/>
    <lineage>
        <taxon>Bacteria</taxon>
        <taxon>Pseudomonadati</taxon>
        <taxon>Pseudomonadota</taxon>
        <taxon>Betaproteobacteria</taxon>
        <taxon>Neisseriales</taxon>
        <taxon>Chitinibacteraceae</taxon>
        <taxon>Chitinilyticum</taxon>
    </lineage>
</organism>
<reference evidence="4 5" key="1">
    <citation type="submission" date="2020-10" db="EMBL/GenBank/DDBJ databases">
        <title>The genome sequence of Chitinilyticum litopenaei 4Y14.</title>
        <authorList>
            <person name="Liu Y."/>
        </authorList>
    </citation>
    <scope>NUCLEOTIDE SEQUENCE [LARGE SCALE GENOMIC DNA]</scope>
    <source>
        <strain evidence="4 5">4Y14</strain>
    </source>
</reference>
<feature type="domain" description="Chitin-binding type-3" evidence="3">
    <location>
        <begin position="112"/>
        <end position="155"/>
    </location>
</feature>
<feature type="domain" description="Chitin-binding type-3" evidence="3">
    <location>
        <begin position="162"/>
        <end position="205"/>
    </location>
</feature>
<dbReference type="EMBL" id="JADFUA010000005">
    <property type="protein sequence ID" value="MBE9609727.1"/>
    <property type="molecule type" value="Genomic_DNA"/>
</dbReference>
<evidence type="ECO:0000259" key="3">
    <source>
        <dbReference type="SMART" id="SM00495"/>
    </source>
</evidence>
<dbReference type="InterPro" id="IPR003610">
    <property type="entry name" value="CBM5/12"/>
</dbReference>
<keyword evidence="5" id="KW-1185">Reference proteome</keyword>
<dbReference type="GO" id="GO:0030246">
    <property type="term" value="F:carbohydrate binding"/>
    <property type="evidence" value="ECO:0007669"/>
    <property type="project" value="InterPro"/>
</dbReference>
<evidence type="ECO:0000313" key="4">
    <source>
        <dbReference type="EMBL" id="MBE9609727.1"/>
    </source>
</evidence>
<name>A0A8J7K295_9NEIS</name>
<dbReference type="AlphaFoldDB" id="A0A8J7K295"/>
<sequence length="381" mass="40844">MKTTLKHGLLGIPALLVALTAHATPAMCTGTYPQLPTRPAGSEAMPIMEPAFTQFQGASTPRPTYPGLGQLFWPGEPSNSGQQWCIGVIYSTAAQLNALDDAQLQRVAAGVAPAWESSRTYNAGDQVSYNSQIYKAKWWTQNEAPGNAYGAWEQQSNGSTGPQAWDSTRVYNTGDEAVFRASLYRAKWWTQGNQPGEDWGPWTLLGVAPATAPRPAGYQLQLIPGDSGLRLNYLSKPSFETVNYTVDAQCKVNAQSSWSNDNGSNTPPQKLEVLRDGQLIASISGNQFLTGLPRPIPPKPLLETLQAQVRNDDGSCRYADGALLLSWSGDTGASVSASIVLPAQSNSNFLSARACNSDSCRSTPLLWESALGGGGKRVLGY</sequence>
<gene>
    <name evidence="4" type="ORF">INR99_10210</name>
</gene>
<evidence type="ECO:0000256" key="2">
    <source>
        <dbReference type="SAM" id="SignalP"/>
    </source>
</evidence>
<dbReference type="SMART" id="SM00495">
    <property type="entry name" value="ChtBD3"/>
    <property type="match status" value="2"/>
</dbReference>
<dbReference type="CDD" id="cd12215">
    <property type="entry name" value="ChiC_BD"/>
    <property type="match status" value="2"/>
</dbReference>
<protein>
    <recommendedName>
        <fullName evidence="3">Chitin-binding type-3 domain-containing protein</fullName>
    </recommendedName>
</protein>
<dbReference type="InterPro" id="IPR036573">
    <property type="entry name" value="CBM_sf_5/12"/>
</dbReference>
<evidence type="ECO:0000256" key="1">
    <source>
        <dbReference type="ARBA" id="ARBA00022801"/>
    </source>
</evidence>
<evidence type="ECO:0000313" key="5">
    <source>
        <dbReference type="Proteomes" id="UP000604481"/>
    </source>
</evidence>
<proteinExistence type="predicted"/>
<dbReference type="RefSeq" id="WP_194116251.1">
    <property type="nucleotide sequence ID" value="NZ_JADFUA010000005.1"/>
</dbReference>
<dbReference type="GO" id="GO:0004553">
    <property type="term" value="F:hydrolase activity, hydrolyzing O-glycosyl compounds"/>
    <property type="evidence" value="ECO:0007669"/>
    <property type="project" value="InterPro"/>
</dbReference>
<feature type="chain" id="PRO_5035232704" description="Chitin-binding type-3 domain-containing protein" evidence="2">
    <location>
        <begin position="24"/>
        <end position="381"/>
    </location>
</feature>
<comment type="caution">
    <text evidence="4">The sequence shown here is derived from an EMBL/GenBank/DDBJ whole genome shotgun (WGS) entry which is preliminary data.</text>
</comment>
<dbReference type="SUPFAM" id="SSF51055">
    <property type="entry name" value="Carbohydrate binding domain"/>
    <property type="match status" value="2"/>
</dbReference>
<dbReference type="Pfam" id="PF02839">
    <property type="entry name" value="CBM_5_12"/>
    <property type="match status" value="2"/>
</dbReference>
<keyword evidence="2" id="KW-0732">Signal</keyword>
<feature type="signal peptide" evidence="2">
    <location>
        <begin position="1"/>
        <end position="23"/>
    </location>
</feature>
<dbReference type="GO" id="GO:0005975">
    <property type="term" value="P:carbohydrate metabolic process"/>
    <property type="evidence" value="ECO:0007669"/>
    <property type="project" value="InterPro"/>
</dbReference>
<dbReference type="GO" id="GO:0005576">
    <property type="term" value="C:extracellular region"/>
    <property type="evidence" value="ECO:0007669"/>
    <property type="project" value="InterPro"/>
</dbReference>